<dbReference type="InterPro" id="IPR050307">
    <property type="entry name" value="Sterol_Desaturase_Related"/>
</dbReference>
<feature type="domain" description="Fatty acid hydroxylase" evidence="6">
    <location>
        <begin position="76"/>
        <end position="210"/>
    </location>
</feature>
<evidence type="ECO:0000313" key="7">
    <source>
        <dbReference type="EMBL" id="QNT06547.1"/>
    </source>
</evidence>
<dbReference type="OrthoDB" id="9770329at2"/>
<evidence type="ECO:0000256" key="2">
    <source>
        <dbReference type="ARBA" id="ARBA00022692"/>
    </source>
</evidence>
<keyword evidence="3 5" id="KW-1133">Transmembrane helix</keyword>
<evidence type="ECO:0000256" key="1">
    <source>
        <dbReference type="ARBA" id="ARBA00004370"/>
    </source>
</evidence>
<dbReference type="RefSeq" id="WP_111608337.1">
    <property type="nucleotide sequence ID" value="NZ_BMLJ01000017.1"/>
</dbReference>
<accession>A0A7H1J7T1</accession>
<dbReference type="EMBL" id="CP061081">
    <property type="protein sequence ID" value="QNT06547.1"/>
    <property type="molecule type" value="Genomic_DNA"/>
</dbReference>
<reference evidence="7 8" key="1">
    <citation type="submission" date="2020-09" db="EMBL/GenBank/DDBJ databases">
        <title>Complete genome sequence of an Arctic sea ice bacterium Marinomonas arctica BSI20414.</title>
        <authorList>
            <person name="Liao L."/>
            <person name="Chen B."/>
        </authorList>
    </citation>
    <scope>NUCLEOTIDE SEQUENCE [LARGE SCALE GENOMIC DNA]</scope>
    <source>
        <strain evidence="7 8">BSI20414</strain>
    </source>
</reference>
<feature type="transmembrane region" description="Helical" evidence="5">
    <location>
        <begin position="36"/>
        <end position="60"/>
    </location>
</feature>
<comment type="subcellular location">
    <subcellularLocation>
        <location evidence="1">Membrane</location>
    </subcellularLocation>
</comment>
<proteinExistence type="predicted"/>
<evidence type="ECO:0000256" key="5">
    <source>
        <dbReference type="SAM" id="Phobius"/>
    </source>
</evidence>
<gene>
    <name evidence="7" type="ORF">IBG28_02505</name>
</gene>
<evidence type="ECO:0000259" key="6">
    <source>
        <dbReference type="Pfam" id="PF04116"/>
    </source>
</evidence>
<dbReference type="Pfam" id="PF04116">
    <property type="entry name" value="FA_hydroxylase"/>
    <property type="match status" value="1"/>
</dbReference>
<feature type="transmembrane region" description="Helical" evidence="5">
    <location>
        <begin position="72"/>
        <end position="89"/>
    </location>
</feature>
<evidence type="ECO:0000256" key="4">
    <source>
        <dbReference type="ARBA" id="ARBA00023136"/>
    </source>
</evidence>
<dbReference type="GO" id="GO:0016491">
    <property type="term" value="F:oxidoreductase activity"/>
    <property type="evidence" value="ECO:0007669"/>
    <property type="project" value="InterPro"/>
</dbReference>
<sequence length="237" mass="27554">MFITNLIAIQAIFFLISFLLERIFPNKQWQTQKGFSSMLCFLMSIGAIFAQIMFFGWINIAGIGIEINEDPLIEGIIFYLIYSLVNYWAHRAKHAMPTAWKYLHKMHHSTSHMDSRVAFYRHPLEMVVNTVILFALGKIILDVSANAVAMALVIEGILETFHHANIKLPRWIRPLGYIIQIPEQHIIHHQKGLHKYNYSPLALWDLIFGTLRFHHSGFNGLGFKDSNKAWPYLRFDK</sequence>
<dbReference type="GO" id="GO:0016020">
    <property type="term" value="C:membrane"/>
    <property type="evidence" value="ECO:0007669"/>
    <property type="project" value="UniProtKB-SubCell"/>
</dbReference>
<evidence type="ECO:0000313" key="8">
    <source>
        <dbReference type="Proteomes" id="UP000516370"/>
    </source>
</evidence>
<dbReference type="GO" id="GO:0008610">
    <property type="term" value="P:lipid biosynthetic process"/>
    <property type="evidence" value="ECO:0007669"/>
    <property type="project" value="InterPro"/>
</dbReference>
<keyword evidence="2 5" id="KW-0812">Transmembrane</keyword>
<dbReference type="GO" id="GO:0005506">
    <property type="term" value="F:iron ion binding"/>
    <property type="evidence" value="ECO:0007669"/>
    <property type="project" value="InterPro"/>
</dbReference>
<name>A0A7H1J7T1_9GAMM</name>
<dbReference type="AlphaFoldDB" id="A0A7H1J7T1"/>
<dbReference type="PANTHER" id="PTHR11863">
    <property type="entry name" value="STEROL DESATURASE"/>
    <property type="match status" value="1"/>
</dbReference>
<dbReference type="Proteomes" id="UP000516370">
    <property type="component" value="Chromosome"/>
</dbReference>
<keyword evidence="4 5" id="KW-0472">Membrane</keyword>
<feature type="transmembrane region" description="Helical" evidence="5">
    <location>
        <begin position="6"/>
        <end position="24"/>
    </location>
</feature>
<evidence type="ECO:0000256" key="3">
    <source>
        <dbReference type="ARBA" id="ARBA00022989"/>
    </source>
</evidence>
<keyword evidence="8" id="KW-1185">Reference proteome</keyword>
<dbReference type="KEGG" id="mard:IBG28_02505"/>
<organism evidence="7 8">
    <name type="scientific">Marinomonas arctica</name>
    <dbReference type="NCBI Taxonomy" id="383750"/>
    <lineage>
        <taxon>Bacteria</taxon>
        <taxon>Pseudomonadati</taxon>
        <taxon>Pseudomonadota</taxon>
        <taxon>Gammaproteobacteria</taxon>
        <taxon>Oceanospirillales</taxon>
        <taxon>Oceanospirillaceae</taxon>
        <taxon>Marinomonas</taxon>
    </lineage>
</organism>
<dbReference type="InterPro" id="IPR006694">
    <property type="entry name" value="Fatty_acid_hydroxylase"/>
</dbReference>
<protein>
    <submittedName>
        <fullName evidence="7">Sterol desaturase family protein</fullName>
    </submittedName>
</protein>